<dbReference type="PANTHER" id="PTHR34216:SF3">
    <property type="entry name" value="POLY-BETA-1,6-N-ACETYL-D-GLUCOSAMINE N-DEACETYLASE"/>
    <property type="match status" value="1"/>
</dbReference>
<keyword evidence="2" id="KW-0732">Signal</keyword>
<evidence type="ECO:0000313" key="5">
    <source>
        <dbReference type="Proteomes" id="UP000315312"/>
    </source>
</evidence>
<comment type="caution">
    <text evidence="4">The sequence shown here is derived from an EMBL/GenBank/DDBJ whole genome shotgun (WGS) entry which is preliminary data.</text>
</comment>
<dbReference type="Gene3D" id="3.20.20.370">
    <property type="entry name" value="Glycoside hydrolase/deacetylase"/>
    <property type="match status" value="1"/>
</dbReference>
<organism evidence="4 5">
    <name type="scientific">Flavobacterium cheniae</name>
    <dbReference type="NCBI Taxonomy" id="295428"/>
    <lineage>
        <taxon>Bacteria</taxon>
        <taxon>Pseudomonadati</taxon>
        <taxon>Bacteroidota</taxon>
        <taxon>Flavobacteriia</taxon>
        <taxon>Flavobacteriales</taxon>
        <taxon>Flavobacteriaceae</taxon>
        <taxon>Flavobacterium</taxon>
    </lineage>
</organism>
<accession>A0A562KCI2</accession>
<proteinExistence type="predicted"/>
<dbReference type="GO" id="GO:0005576">
    <property type="term" value="C:extracellular region"/>
    <property type="evidence" value="ECO:0007669"/>
    <property type="project" value="UniProtKB-SubCell"/>
</dbReference>
<dbReference type="InterPro" id="IPR002509">
    <property type="entry name" value="NODB_dom"/>
</dbReference>
<dbReference type="AlphaFoldDB" id="A0A562KCI2"/>
<dbReference type="RefSeq" id="WP_133606179.1">
    <property type="nucleotide sequence ID" value="NZ_SNZC01000001.1"/>
</dbReference>
<dbReference type="OrthoDB" id="2795102at2"/>
<keyword evidence="5" id="KW-1185">Reference proteome</keyword>
<evidence type="ECO:0000256" key="2">
    <source>
        <dbReference type="ARBA" id="ARBA00022729"/>
    </source>
</evidence>
<dbReference type="SUPFAM" id="SSF88713">
    <property type="entry name" value="Glycoside hydrolase/deacetylase"/>
    <property type="match status" value="1"/>
</dbReference>
<gene>
    <name evidence="4" type="ORF">IP97_02151</name>
</gene>
<name>A0A562KCI2_9FLAO</name>
<comment type="subcellular location">
    <subcellularLocation>
        <location evidence="1">Secreted</location>
    </subcellularLocation>
</comment>
<dbReference type="CDD" id="cd10967">
    <property type="entry name" value="CE4_GLA_like_6s"/>
    <property type="match status" value="1"/>
</dbReference>
<dbReference type="InterPro" id="IPR051398">
    <property type="entry name" value="Polysacch_Deacetylase"/>
</dbReference>
<protein>
    <submittedName>
        <fullName evidence="4">Polysaccharide deacetylase</fullName>
    </submittedName>
</protein>
<reference evidence="4 5" key="1">
    <citation type="journal article" date="2015" name="Stand. Genomic Sci.">
        <title>Genomic Encyclopedia of Bacterial and Archaeal Type Strains, Phase III: the genomes of soil and plant-associated and newly described type strains.</title>
        <authorList>
            <person name="Whitman W.B."/>
            <person name="Woyke T."/>
            <person name="Klenk H.P."/>
            <person name="Zhou Y."/>
            <person name="Lilburn T.G."/>
            <person name="Beck B.J."/>
            <person name="De Vos P."/>
            <person name="Vandamme P."/>
            <person name="Eisen J.A."/>
            <person name="Garrity G."/>
            <person name="Hugenholtz P."/>
            <person name="Kyrpides N.C."/>
        </authorList>
    </citation>
    <scope>NUCLEOTIDE SEQUENCE [LARGE SCALE GENOMIC DNA]</scope>
    <source>
        <strain evidence="4 5">CGMCC 1.6844</strain>
    </source>
</reference>
<dbReference type="EMBL" id="VLKM01000009">
    <property type="protein sequence ID" value="TWH93082.1"/>
    <property type="molecule type" value="Genomic_DNA"/>
</dbReference>
<dbReference type="PROSITE" id="PS51257">
    <property type="entry name" value="PROKAR_LIPOPROTEIN"/>
    <property type="match status" value="1"/>
</dbReference>
<sequence length="259" mass="29736">MPKPISIKLIFISLLIGFFFYSCSSTKTPTTNSKAGVVITFDDYFVNEWKEADVQLAKYNWKATFCVSNFEKLSVSDISNLKELQNKGHEIAGHGFRHLNAKEFAKKNNKQQYLIVEIFPLIVAFKKEGIEIKSFAYPFGAKTQTLDYELQKHFDIIRGTAKGGKKVADNTNFYNGTRLANGIGIDSNYEHFSLNYLTKVLNYAKKHNKIVVFYGHKPVEKATNEYEVDLKTLEMICQFVVSNQMKFYTLQELNSLKKQ</sequence>
<dbReference type="Pfam" id="PF01522">
    <property type="entry name" value="Polysacc_deac_1"/>
    <property type="match status" value="1"/>
</dbReference>
<evidence type="ECO:0000256" key="1">
    <source>
        <dbReference type="ARBA" id="ARBA00004613"/>
    </source>
</evidence>
<evidence type="ECO:0000259" key="3">
    <source>
        <dbReference type="Pfam" id="PF01522"/>
    </source>
</evidence>
<feature type="domain" description="NodB homology" evidence="3">
    <location>
        <begin position="32"/>
        <end position="152"/>
    </location>
</feature>
<dbReference type="Proteomes" id="UP000315312">
    <property type="component" value="Unassembled WGS sequence"/>
</dbReference>
<dbReference type="GO" id="GO:0005975">
    <property type="term" value="P:carbohydrate metabolic process"/>
    <property type="evidence" value="ECO:0007669"/>
    <property type="project" value="InterPro"/>
</dbReference>
<dbReference type="PANTHER" id="PTHR34216">
    <property type="match status" value="1"/>
</dbReference>
<evidence type="ECO:0000313" key="4">
    <source>
        <dbReference type="EMBL" id="TWH93082.1"/>
    </source>
</evidence>
<dbReference type="GO" id="GO:0016810">
    <property type="term" value="F:hydrolase activity, acting on carbon-nitrogen (but not peptide) bonds"/>
    <property type="evidence" value="ECO:0007669"/>
    <property type="project" value="InterPro"/>
</dbReference>
<dbReference type="InterPro" id="IPR011330">
    <property type="entry name" value="Glyco_hydro/deAcase_b/a-brl"/>
</dbReference>